<dbReference type="KEGG" id="vg:18560291"/>
<dbReference type="GO" id="GO:0004519">
    <property type="term" value="F:endonuclease activity"/>
    <property type="evidence" value="ECO:0007669"/>
    <property type="project" value="InterPro"/>
</dbReference>
<keyword evidence="5" id="KW-1185">Reference proteome</keyword>
<evidence type="ECO:0000256" key="1">
    <source>
        <dbReference type="ARBA" id="ARBA00022813"/>
    </source>
</evidence>
<organism evidence="4 5">
    <name type="scientific">Mycobacterium phage Violet</name>
    <dbReference type="NCBI Taxonomy" id="1086800"/>
    <lineage>
        <taxon>Viruses</taxon>
        <taxon>Duplodnaviria</taxon>
        <taxon>Heunggongvirae</taxon>
        <taxon>Uroviricota</taxon>
        <taxon>Caudoviricetes</taxon>
        <taxon>Fromanvirus</taxon>
        <taxon>Fromanvirus violet</taxon>
    </lineage>
</organism>
<dbReference type="GeneID" id="18560291"/>
<dbReference type="PROSITE" id="PS50817">
    <property type="entry name" value="INTEIN_N_TER"/>
    <property type="match status" value="1"/>
</dbReference>
<dbReference type="OrthoDB" id="1044at10239"/>
<keyword evidence="2" id="KW-0651">Protein splicing</keyword>
<dbReference type="InterPro" id="IPR027434">
    <property type="entry name" value="Homing_endonucl"/>
</dbReference>
<accession>G3MEJ5</accession>
<evidence type="ECO:0000256" key="2">
    <source>
        <dbReference type="ARBA" id="ARBA00023000"/>
    </source>
</evidence>
<dbReference type="InterPro" id="IPR004042">
    <property type="entry name" value="Intein_endonuc_central"/>
</dbReference>
<name>G3MEJ5_9CAUD</name>
<dbReference type="Pfam" id="PF14528">
    <property type="entry name" value="LAGLIDADG_3"/>
    <property type="match status" value="1"/>
</dbReference>
<evidence type="ECO:0000313" key="4">
    <source>
        <dbReference type="EMBL" id="AEO94453.1"/>
    </source>
</evidence>
<dbReference type="SUPFAM" id="SSF51294">
    <property type="entry name" value="Hedgehog/intein (Hint) domain"/>
    <property type="match status" value="1"/>
</dbReference>
<dbReference type="PROSITE" id="PS50819">
    <property type="entry name" value="INTEIN_ENDONUCLEASE"/>
    <property type="match status" value="1"/>
</dbReference>
<dbReference type="InterPro" id="IPR004860">
    <property type="entry name" value="LAGLIDADG_dom"/>
</dbReference>
<dbReference type="InterPro" id="IPR036844">
    <property type="entry name" value="Hint_dom_sf"/>
</dbReference>
<dbReference type="RefSeq" id="YP_009012698.1">
    <property type="nucleotide sequence ID" value="NC_023695.1"/>
</dbReference>
<dbReference type="EMBL" id="JN687951">
    <property type="protein sequence ID" value="AEO94453.1"/>
    <property type="molecule type" value="Genomic_DNA"/>
</dbReference>
<dbReference type="GO" id="GO:0016539">
    <property type="term" value="P:intein-mediated protein splicing"/>
    <property type="evidence" value="ECO:0007669"/>
    <property type="project" value="InterPro"/>
</dbReference>
<gene>
    <name evidence="4" type="primary">10</name>
    <name evidence="4" type="ORF">VIOLET_10</name>
</gene>
<evidence type="ECO:0000313" key="5">
    <source>
        <dbReference type="Proteomes" id="UP000009281"/>
    </source>
</evidence>
<dbReference type="SUPFAM" id="SSF55608">
    <property type="entry name" value="Homing endonucleases"/>
    <property type="match status" value="1"/>
</dbReference>
<reference evidence="4 5" key="1">
    <citation type="journal article" date="2012" name="J. Virol.">
        <title>Complete Genome Sequences of 138 Mycobacteriophages.</title>
        <authorList>
            <consortium name="the Science Education Alliance Phage Hunters Advancing Genomics and Evolutionary Science Program"/>
            <consortium name="the KwaZulu-Natal Research Institute for Tuberculosis and HIV Mycobacterial Genetics Course Students"/>
            <consortium name="the Phage Hunters Integrating Research and Education Program"/>
            <person name="Hatfull G.F."/>
        </authorList>
    </citation>
    <scope>NUCLEOTIDE SEQUENCE [LARGE SCALE GENOMIC DNA]</scope>
</reference>
<feature type="domain" description="DOD-type homing endonuclease" evidence="3">
    <location>
        <begin position="262"/>
        <end position="398"/>
    </location>
</feature>
<dbReference type="Proteomes" id="UP000009281">
    <property type="component" value="Segment"/>
</dbReference>
<sequence>MAVHYPESLLPAPSHIQGPTWRQYEDGSWFLPEKTLGWQIISWLFEYVNAPDGSGPFIPTMEQARFLAWWYAVDDQGKYVYREGTFRRMKGHGKDPLVAAMSLAELCGPVAFSHFDEAGNPVGRVRHAAWVTIAAVSQDQPLALNTEVPTPSGWTTVGNLSVGDYVLGSDGQPHRVQRETPVLEGLDTYVVRFDDGTEITASARHGWTTQRLTGHGDAYETVTVTTEELAQTVTNSKGRKRHRIPVVGMELPNQELPLDPWFLGLWLGDGATSDSTVSFDYRLRDEYAVLLKPLVQEFQTVVWDNPVPGTNVGTFRIKNNDRTQDDKSIRSLLRKAGVLGNKHIPAAYMQAGTDQRFELLRGLIDSDGGIDSVGRAYFVNANRNLVYQFQELVVGLGFRCTVREHGGDGALRAEFNPGNAVRVSNLAYKFERQRPYSSRNRSQHRWVESVTPVESVPVKCIGIDTEDHLFQVSRSRILTHNTKNTFSLFPIMVSKKLKAEYGLSVNRFIIYSEIGGRLEAATASPASMEGNRPTFVIQNETQWWGVGPGGEVNDGHQMAEVIEGNMTKVDGARTLSICNAHRPGDDTVAEVSYLNWLDILAGDAIDTGVLYDALEAPADTPVSEIPFPSDDPEGYEAGVAQLMKGLEIARGDSIWLPLDDILMSVLTAKNDVIESRRKFLNQVNATEESWIAPSEWDRNHDINLPPLRKGERITLGFDGSLSNDHTALTACRVEDGALFLVKVWVPEKYEGHKVPRQDVDAYVRSMFEKYDVVGMRADVKEFEQSVDAWGQDFRRKLKINASPGNPVAFDMRGQQKRFALDCERFRDAVLAGEVKHDNNPVLKAHITNAHQHPTIYDAISIRKPGKESKRKIDAAVTAVLAWGSRQDFLLSKSNTGKGAGLLR</sequence>
<dbReference type="InterPro" id="IPR006142">
    <property type="entry name" value="INTEIN"/>
</dbReference>
<dbReference type="PRINTS" id="PR00379">
    <property type="entry name" value="INTEIN"/>
</dbReference>
<dbReference type="Gene3D" id="3.10.28.10">
    <property type="entry name" value="Homing endonucleases"/>
    <property type="match status" value="1"/>
</dbReference>
<protein>
    <submittedName>
        <fullName evidence="4">Terminase</fullName>
    </submittedName>
</protein>
<evidence type="ECO:0000259" key="3">
    <source>
        <dbReference type="PROSITE" id="PS50819"/>
    </source>
</evidence>
<dbReference type="InterPro" id="IPR006141">
    <property type="entry name" value="Intein_N"/>
</dbReference>
<keyword evidence="1" id="KW-0068">Autocatalytic cleavage</keyword>
<proteinExistence type="predicted"/>